<dbReference type="SMART" id="SM00060">
    <property type="entry name" value="FN3"/>
    <property type="match status" value="2"/>
</dbReference>
<dbReference type="InterPro" id="IPR003598">
    <property type="entry name" value="Ig_sub2"/>
</dbReference>
<evidence type="ECO:0000256" key="1">
    <source>
        <dbReference type="ARBA" id="ARBA00022737"/>
    </source>
</evidence>
<keyword evidence="3" id="KW-1185">Reference proteome</keyword>
<dbReference type="InterPro" id="IPR003599">
    <property type="entry name" value="Ig_sub"/>
</dbReference>
<protein>
    <submittedName>
        <fullName evidence="2">Uncharacterized protein</fullName>
    </submittedName>
</protein>
<dbReference type="InterPro" id="IPR007110">
    <property type="entry name" value="Ig-like_dom"/>
</dbReference>
<dbReference type="AlphaFoldDB" id="A0A183LKP5"/>
<dbReference type="PANTHER" id="PTHR13817:SF73">
    <property type="entry name" value="FIBRONECTIN TYPE-III DOMAIN-CONTAINING PROTEIN"/>
    <property type="match status" value="1"/>
</dbReference>
<dbReference type="InterPro" id="IPR036116">
    <property type="entry name" value="FN3_sf"/>
</dbReference>
<dbReference type="Pfam" id="PF00041">
    <property type="entry name" value="fn3"/>
    <property type="match status" value="1"/>
</dbReference>
<dbReference type="InterPro" id="IPR013151">
    <property type="entry name" value="Immunoglobulin_dom"/>
</dbReference>
<gene>
    <name evidence="2" type="ORF">SMRZ_LOCUS4366</name>
</gene>
<dbReference type="InterPro" id="IPR036179">
    <property type="entry name" value="Ig-like_dom_sf"/>
</dbReference>
<accession>A0A183LKP5</accession>
<dbReference type="EMBL" id="UZAI01001381">
    <property type="protein sequence ID" value="VDO61334.1"/>
    <property type="molecule type" value="Genomic_DNA"/>
</dbReference>
<dbReference type="PROSITE" id="PS50835">
    <property type="entry name" value="IG_LIKE"/>
    <property type="match status" value="2"/>
</dbReference>
<name>A0A183LKP5_9TREM</name>
<dbReference type="SMART" id="SM00409">
    <property type="entry name" value="IG"/>
    <property type="match status" value="2"/>
</dbReference>
<dbReference type="SUPFAM" id="SSF49265">
    <property type="entry name" value="Fibronectin type III"/>
    <property type="match status" value="2"/>
</dbReference>
<dbReference type="SMART" id="SM00408">
    <property type="entry name" value="IGc2"/>
    <property type="match status" value="1"/>
</dbReference>
<dbReference type="InterPro" id="IPR013783">
    <property type="entry name" value="Ig-like_fold"/>
</dbReference>
<dbReference type="Pfam" id="PF00047">
    <property type="entry name" value="ig"/>
    <property type="match status" value="1"/>
</dbReference>
<dbReference type="Gene3D" id="2.60.40.10">
    <property type="entry name" value="Immunoglobulins"/>
    <property type="match status" value="5"/>
</dbReference>
<evidence type="ECO:0000313" key="2">
    <source>
        <dbReference type="EMBL" id="VDO61334.1"/>
    </source>
</evidence>
<dbReference type="InterPro" id="IPR050964">
    <property type="entry name" value="Striated_Muscle_Regulatory"/>
</dbReference>
<dbReference type="CDD" id="cd00063">
    <property type="entry name" value="FN3"/>
    <property type="match status" value="2"/>
</dbReference>
<dbReference type="InterPro" id="IPR003961">
    <property type="entry name" value="FN3_dom"/>
</dbReference>
<evidence type="ECO:0000313" key="3">
    <source>
        <dbReference type="Proteomes" id="UP000277204"/>
    </source>
</evidence>
<dbReference type="PANTHER" id="PTHR13817">
    <property type="entry name" value="TITIN"/>
    <property type="match status" value="1"/>
</dbReference>
<dbReference type="PROSITE" id="PS50853">
    <property type="entry name" value="FN3"/>
    <property type="match status" value="1"/>
</dbReference>
<organism evidence="2 3">
    <name type="scientific">Schistosoma margrebowiei</name>
    <dbReference type="NCBI Taxonomy" id="48269"/>
    <lineage>
        <taxon>Eukaryota</taxon>
        <taxon>Metazoa</taxon>
        <taxon>Spiralia</taxon>
        <taxon>Lophotrochozoa</taxon>
        <taxon>Platyhelminthes</taxon>
        <taxon>Trematoda</taxon>
        <taxon>Digenea</taxon>
        <taxon>Strigeidida</taxon>
        <taxon>Schistosomatoidea</taxon>
        <taxon>Schistosomatidae</taxon>
        <taxon>Schistosoma</taxon>
    </lineage>
</organism>
<proteinExistence type="predicted"/>
<dbReference type="SUPFAM" id="SSF48726">
    <property type="entry name" value="Immunoglobulin"/>
    <property type="match status" value="2"/>
</dbReference>
<dbReference type="STRING" id="48269.A0A183LKP5"/>
<keyword evidence="1" id="KW-0677">Repeat</keyword>
<dbReference type="Proteomes" id="UP000277204">
    <property type="component" value="Unassembled WGS sequence"/>
</dbReference>
<reference evidence="2 3" key="1">
    <citation type="submission" date="2018-11" db="EMBL/GenBank/DDBJ databases">
        <authorList>
            <consortium name="Pathogen Informatics"/>
        </authorList>
    </citation>
    <scope>NUCLEOTIDE SEQUENCE [LARGE SCALE GENOMIC DNA]</scope>
    <source>
        <strain evidence="2 3">Zambia</strain>
    </source>
</reference>
<sequence>MAFHSQAFAPRLCNSEIIMENITVLKESTTVLTCPIHGAPTPEFKWYKETSENEWTPIYQLHQKYKNSNYSSTVKRKQYLIKESDMNVMLADDKLRSTQRVSNSCVPIGLNELEIYHVDDKSTGLYKCEAVNYLGNQSAFIYVSVYGKNHFFSPITARTIPVHYLPSSITAFANQSLSIMCSFYIDQNTLAEINWFHGRKESTLSGEKYKKNNNTMMIDETTKENTKVITNYNIVKSVPIDPVITYFSRDIPQKHKPPIGLKEYGSILHVNSVDVLHQGFYVCEIQSLGGNYTLKTELKVVSLPTTPTDLSVTNGFETSNYDNNNNDIHDIGVQLSWRQPQAKHQLKITHYAIFIHKLPNQHSLGKQNCEIVTDEEWELFSVINLNETIRNPINDRCMYTIYNVSIILQSGSYCISLSSVNYLGWSKKSNSVFYSMSHLSNTALSEVIVKLYLINVTSTSIHVLWAAALQTNKLSLSLVKEYQLYYWIENSDFVEVKKCSNINSFIQQNELTNLKPSTRYHLKISACNDYECGTFSEVLQVQTLPHELFKTPSLISVTVHQANKVKISFLSDYIDRDDYYTEQMKGYLVKLSCIDPPGCSDLQVYLPLECVTDAETFSDEHFNVNRENIISSQRCNELNLFENSTVLFSANVNRIPSRIINLMVNTDGRDGLIVEWDAPEKPNGKILQYILHYTEIKPIDSLIDIHHQYDHVEGEYNTTVNYMNQRINQNSSYDNYINYWNEQSIHQYPIIDHLQSAYTKDSNIIHSIQTRTYDNRKYAGYYSLNRTINRVHIKSLIHKHIYQIRMFALNAAGLSPVSLQLGITSLLPTLKYKHQYTEQSFIQWINLIHSSKHQEKTFKWLNNTRIQFVSEPIISKINVRIMIIIPEKKLFTVKQHSGFLFSNKEICSGYDLVSNCTTD</sequence>